<feature type="compositionally biased region" description="Polar residues" evidence="1">
    <location>
        <begin position="396"/>
        <end position="405"/>
    </location>
</feature>
<reference evidence="3" key="1">
    <citation type="submission" date="2025-08" db="UniProtKB">
        <authorList>
            <consortium name="Ensembl"/>
        </authorList>
    </citation>
    <scope>IDENTIFICATION</scope>
</reference>
<feature type="compositionally biased region" description="Acidic residues" evidence="1">
    <location>
        <begin position="182"/>
        <end position="195"/>
    </location>
</feature>
<feature type="compositionally biased region" description="Acidic residues" evidence="1">
    <location>
        <begin position="102"/>
        <end position="116"/>
    </location>
</feature>
<keyword evidence="4" id="KW-1185">Reference proteome</keyword>
<proteinExistence type="predicted"/>
<feature type="region of interest" description="Disordered" evidence="1">
    <location>
        <begin position="36"/>
        <end position="122"/>
    </location>
</feature>
<organism evidence="3 4">
    <name type="scientific">Gadus morhua</name>
    <name type="common">Atlantic cod</name>
    <dbReference type="NCBI Taxonomy" id="8049"/>
    <lineage>
        <taxon>Eukaryota</taxon>
        <taxon>Metazoa</taxon>
        <taxon>Chordata</taxon>
        <taxon>Craniata</taxon>
        <taxon>Vertebrata</taxon>
        <taxon>Euteleostomi</taxon>
        <taxon>Actinopterygii</taxon>
        <taxon>Neopterygii</taxon>
        <taxon>Teleostei</taxon>
        <taxon>Neoteleostei</taxon>
        <taxon>Acanthomorphata</taxon>
        <taxon>Zeiogadaria</taxon>
        <taxon>Gadariae</taxon>
        <taxon>Gadiformes</taxon>
        <taxon>Gadoidei</taxon>
        <taxon>Gadidae</taxon>
        <taxon>Gadus</taxon>
    </lineage>
</organism>
<feature type="compositionally biased region" description="Basic and acidic residues" evidence="1">
    <location>
        <begin position="329"/>
        <end position="349"/>
    </location>
</feature>
<dbReference type="Ensembl" id="ENSGMOT00000057485.1">
    <property type="protein sequence ID" value="ENSGMOP00000027696.1"/>
    <property type="gene ID" value="ENSGMOG00000031387.1"/>
</dbReference>
<dbReference type="OMA" id="RNAAYDD"/>
<feature type="compositionally biased region" description="Acidic residues" evidence="1">
    <location>
        <begin position="266"/>
        <end position="278"/>
    </location>
</feature>
<name>A0A8C5A8D9_GADMO</name>
<evidence type="ECO:0000256" key="1">
    <source>
        <dbReference type="SAM" id="MobiDB-lite"/>
    </source>
</evidence>
<feature type="compositionally biased region" description="Polar residues" evidence="1">
    <location>
        <begin position="418"/>
        <end position="436"/>
    </location>
</feature>
<sequence length="603" mass="67728">MSSRPASPASGSSLLLRLAPLLLPLLLSSLDSAEGASFRDYRLRGSEPPREPPHRGPDQDMLKALRHIENLRHRSGRPPSLRLQKPPHGAPGYDGGLQVGAEGEEEEELEGEENPEQGDKTQEWFQAVLRALEHTGPANTAHQPAWGRGPGLRLGERAAASQEATRMMFEEEDGEKGKEEEGTYEEQEAAEEEGEGGERGNPLVRRTGEGVGEKYTPQKLATLQSIFDEVERLEGQQKEKLNMRSLAYDKVARGLVDWAPLRQGGEEEVEGDEEEEEEQRGSQPQPDQVLDYGDNGEDEDIGVEEEDGEDLSDMANLVDYYLLKVLEKTEEEDKREIEEEQKERAERKVSQFQYWDNRSPQQDMHQLLRLSQKYHIPPEELLALFQAEDRSKPRSHTTPPQSSGLARSHNRIFKKQPSLGSKQNNRYRTPERQSSNKAKDARTLEILSLLGLGSTGGPGPLKRPPSYQVSQPQFQPQPRRQEKYTPAQSPGTPNKLKENYDDNVGEDELAAYMAAKILEQYPATPMYNKKTGQKRSALGLVWPDEDEEQGGLGSLEQVMQDYFDQIDSDRAAQQQQKRQSEREGPGGVAQTQESVLDFSLVFG</sequence>
<dbReference type="PANTHER" id="PTHR15119">
    <property type="entry name" value="SECRETOGRANIN II"/>
    <property type="match status" value="1"/>
</dbReference>
<feature type="compositionally biased region" description="Basic and acidic residues" evidence="1">
    <location>
        <begin position="37"/>
        <end position="72"/>
    </location>
</feature>
<feature type="region of interest" description="Disordered" evidence="1">
    <location>
        <begin position="384"/>
        <end position="502"/>
    </location>
</feature>
<feature type="region of interest" description="Disordered" evidence="1">
    <location>
        <begin position="136"/>
        <end position="217"/>
    </location>
</feature>
<dbReference type="GeneTree" id="ENSGT00390000010895"/>
<dbReference type="Proteomes" id="UP000694546">
    <property type="component" value="Chromosome 16"/>
</dbReference>
<dbReference type="AlphaFoldDB" id="A0A8C5A8D9"/>
<reference evidence="3" key="2">
    <citation type="submission" date="2025-09" db="UniProtKB">
        <authorList>
            <consortium name="Ensembl"/>
        </authorList>
    </citation>
    <scope>IDENTIFICATION</scope>
</reference>
<keyword evidence="2" id="KW-0732">Signal</keyword>
<feature type="compositionally biased region" description="Low complexity" evidence="1">
    <location>
        <begin position="464"/>
        <end position="478"/>
    </location>
</feature>
<evidence type="ECO:0000313" key="4">
    <source>
        <dbReference type="Proteomes" id="UP000694546"/>
    </source>
</evidence>
<evidence type="ECO:0008006" key="5">
    <source>
        <dbReference type="Google" id="ProtNLM"/>
    </source>
</evidence>
<dbReference type="InterPro" id="IPR038858">
    <property type="entry name" value="ScgII"/>
</dbReference>
<feature type="region of interest" description="Disordered" evidence="1">
    <location>
        <begin position="329"/>
        <end position="360"/>
    </location>
</feature>
<feature type="chain" id="PRO_5034753278" description="Secretogranin II" evidence="2">
    <location>
        <begin position="36"/>
        <end position="603"/>
    </location>
</feature>
<evidence type="ECO:0000313" key="3">
    <source>
        <dbReference type="Ensembl" id="ENSGMOP00000027696.1"/>
    </source>
</evidence>
<feature type="compositionally biased region" description="Polar residues" evidence="1">
    <location>
        <begin position="350"/>
        <end position="360"/>
    </location>
</feature>
<feature type="region of interest" description="Disordered" evidence="1">
    <location>
        <begin position="257"/>
        <end position="312"/>
    </location>
</feature>
<feature type="region of interest" description="Disordered" evidence="1">
    <location>
        <begin position="545"/>
        <end position="603"/>
    </location>
</feature>
<feature type="compositionally biased region" description="Acidic residues" evidence="1">
    <location>
        <begin position="294"/>
        <end position="312"/>
    </location>
</feature>
<feature type="signal peptide" evidence="2">
    <location>
        <begin position="1"/>
        <end position="35"/>
    </location>
</feature>
<accession>A0A8C5A8D9</accession>
<dbReference type="PANTHER" id="PTHR15119:SF1">
    <property type="entry name" value="SECRETOGRANIN-2-RELATED"/>
    <property type="match status" value="1"/>
</dbReference>
<evidence type="ECO:0000256" key="2">
    <source>
        <dbReference type="SAM" id="SignalP"/>
    </source>
</evidence>
<protein>
    <recommendedName>
        <fullName evidence="5">Secretogranin II</fullName>
    </recommendedName>
</protein>